<dbReference type="AlphaFoldDB" id="A0A815T3A1"/>
<feature type="domain" description="Endonuclease/exonuclease/phosphatase" evidence="1">
    <location>
        <begin position="7"/>
        <end position="226"/>
    </location>
</feature>
<dbReference type="SUPFAM" id="SSF56219">
    <property type="entry name" value="DNase I-like"/>
    <property type="match status" value="1"/>
</dbReference>
<evidence type="ECO:0000313" key="2">
    <source>
        <dbReference type="EMBL" id="CAF1501050.1"/>
    </source>
</evidence>
<evidence type="ECO:0000313" key="5">
    <source>
        <dbReference type="Proteomes" id="UP000663877"/>
    </source>
</evidence>
<dbReference type="InterPro" id="IPR005135">
    <property type="entry name" value="Endo/exonuclease/phosphatase"/>
</dbReference>
<dbReference type="OrthoDB" id="200415at2759"/>
<sequence length="255" mass="29703">MSVLRLATINVHSFRNPKNYDSNVIDLVSILQPLNLDLIATEEIQNNNHWTNFCRNLGFEHFIHGQCGQDYFANGIASRHPIKFHSNQSDSFSYSGGTRALLQCRLDGFDNLTFGVTHLDHFAEDPRLKQIEYFKPHKQNIDILMGDMNSLTRDDYSDDYFSKTVFGQRKKSGWEKPRFDLTHLITHEWDYQDAFKLKNPKIKDEQLATCAYGTRIDYIFVHPRINERWNLTECLIIDTKGVTDHNGVLAEFKLK</sequence>
<name>A0A815T3A1_9BILA</name>
<accession>A0A815T3A1</accession>
<organism evidence="2 5">
    <name type="scientific">Adineta steineri</name>
    <dbReference type="NCBI Taxonomy" id="433720"/>
    <lineage>
        <taxon>Eukaryota</taxon>
        <taxon>Metazoa</taxon>
        <taxon>Spiralia</taxon>
        <taxon>Gnathifera</taxon>
        <taxon>Rotifera</taxon>
        <taxon>Eurotatoria</taxon>
        <taxon>Bdelloidea</taxon>
        <taxon>Adinetida</taxon>
        <taxon>Adinetidae</taxon>
        <taxon>Adineta</taxon>
    </lineage>
</organism>
<evidence type="ECO:0000313" key="4">
    <source>
        <dbReference type="Proteomes" id="UP000663832"/>
    </source>
</evidence>
<dbReference type="EMBL" id="CAJNOM010003340">
    <property type="protein sequence ID" value="CAF1644496.1"/>
    <property type="molecule type" value="Genomic_DNA"/>
</dbReference>
<dbReference type="Gene3D" id="3.60.10.10">
    <property type="entry name" value="Endonuclease/exonuclease/phosphatase"/>
    <property type="match status" value="1"/>
</dbReference>
<dbReference type="Pfam" id="PF03372">
    <property type="entry name" value="Exo_endo_phos"/>
    <property type="match status" value="1"/>
</dbReference>
<proteinExistence type="predicted"/>
<reference evidence="2" key="1">
    <citation type="submission" date="2021-02" db="EMBL/GenBank/DDBJ databases">
        <authorList>
            <person name="Nowell W R."/>
        </authorList>
    </citation>
    <scope>NUCLEOTIDE SEQUENCE</scope>
</reference>
<dbReference type="GO" id="GO:0003824">
    <property type="term" value="F:catalytic activity"/>
    <property type="evidence" value="ECO:0007669"/>
    <property type="project" value="InterPro"/>
</dbReference>
<dbReference type="EMBL" id="CAJNOI010002996">
    <property type="protein sequence ID" value="CAF1501050.1"/>
    <property type="molecule type" value="Genomic_DNA"/>
</dbReference>
<evidence type="ECO:0000313" key="3">
    <source>
        <dbReference type="EMBL" id="CAF1644496.1"/>
    </source>
</evidence>
<dbReference type="GO" id="GO:0016020">
    <property type="term" value="C:membrane"/>
    <property type="evidence" value="ECO:0007669"/>
    <property type="project" value="GOC"/>
</dbReference>
<comment type="caution">
    <text evidence="2">The sequence shown here is derived from an EMBL/GenBank/DDBJ whole genome shotgun (WGS) entry which is preliminary data.</text>
</comment>
<protein>
    <recommendedName>
        <fullName evidence="1">Endonuclease/exonuclease/phosphatase domain-containing protein</fullName>
    </recommendedName>
</protein>
<dbReference type="InterPro" id="IPR036691">
    <property type="entry name" value="Endo/exonu/phosph_ase_sf"/>
</dbReference>
<keyword evidence="4" id="KW-1185">Reference proteome</keyword>
<dbReference type="Proteomes" id="UP000663832">
    <property type="component" value="Unassembled WGS sequence"/>
</dbReference>
<evidence type="ECO:0000259" key="1">
    <source>
        <dbReference type="Pfam" id="PF03372"/>
    </source>
</evidence>
<dbReference type="InterPro" id="IPR051916">
    <property type="entry name" value="GPI-anchor_lipid_remodeler"/>
</dbReference>
<dbReference type="Proteomes" id="UP000663877">
    <property type="component" value="Unassembled WGS sequence"/>
</dbReference>
<dbReference type="PANTHER" id="PTHR14859">
    <property type="entry name" value="CALCOFLUOR WHITE HYPERSENSITIVE PROTEIN PRECURSOR"/>
    <property type="match status" value="1"/>
</dbReference>
<gene>
    <name evidence="2" type="ORF">BJG266_LOCUS43171</name>
    <name evidence="3" type="ORF">QVE165_LOCUS60088</name>
</gene>
<dbReference type="PANTHER" id="PTHR14859:SF0">
    <property type="entry name" value="ENDONUCLEASE_EXONUCLEASE_PHOSPHATASE FAMILY PROTEIN, EXPRESSED"/>
    <property type="match status" value="1"/>
</dbReference>
<dbReference type="GO" id="GO:0005783">
    <property type="term" value="C:endoplasmic reticulum"/>
    <property type="evidence" value="ECO:0007669"/>
    <property type="project" value="TreeGrafter"/>
</dbReference>
<dbReference type="GO" id="GO:0006506">
    <property type="term" value="P:GPI anchor biosynthetic process"/>
    <property type="evidence" value="ECO:0007669"/>
    <property type="project" value="TreeGrafter"/>
</dbReference>